<proteinExistence type="predicted"/>
<dbReference type="RefSeq" id="WP_344762144.1">
    <property type="nucleotide sequence ID" value="NZ_BAAAZE010000005.1"/>
</dbReference>
<dbReference type="EMBL" id="BAAAZE010000005">
    <property type="protein sequence ID" value="GAA4016728.1"/>
    <property type="molecule type" value="Genomic_DNA"/>
</dbReference>
<comment type="caution">
    <text evidence="1">The sequence shown here is derived from an EMBL/GenBank/DDBJ whole genome shotgun (WGS) entry which is preliminary data.</text>
</comment>
<sequence>MSVDDAIDLFALTSPRREPVDVAEPKRQDKSLLKLIGVHKRRLEWMEWQCRQALVDWRERRHVVTQIKQEWRDAKQHATDFWAGARAEFFRMEISSGKFRTAKGAYERKKLDAEKVHVRAREAANEARQAGRTYFVAKQELRAGHLRSEKLDILQKIIHEKNNPVE</sequence>
<organism evidence="1 2">
    <name type="scientific">Actimicrobium antarcticum</name>
    <dbReference type="NCBI Taxonomy" id="1051899"/>
    <lineage>
        <taxon>Bacteria</taxon>
        <taxon>Pseudomonadati</taxon>
        <taxon>Pseudomonadota</taxon>
        <taxon>Betaproteobacteria</taxon>
        <taxon>Burkholderiales</taxon>
        <taxon>Oxalobacteraceae</taxon>
        <taxon>Actimicrobium</taxon>
    </lineage>
</organism>
<name>A0ABP7SUA7_9BURK</name>
<gene>
    <name evidence="1" type="ORF">GCM10022212_10000</name>
</gene>
<accession>A0ABP7SUA7</accession>
<keyword evidence="2" id="KW-1185">Reference proteome</keyword>
<protein>
    <submittedName>
        <fullName evidence="1">Uncharacterized protein</fullName>
    </submittedName>
</protein>
<reference evidence="2" key="1">
    <citation type="journal article" date="2019" name="Int. J. Syst. Evol. Microbiol.">
        <title>The Global Catalogue of Microorganisms (GCM) 10K type strain sequencing project: providing services to taxonomists for standard genome sequencing and annotation.</title>
        <authorList>
            <consortium name="The Broad Institute Genomics Platform"/>
            <consortium name="The Broad Institute Genome Sequencing Center for Infectious Disease"/>
            <person name="Wu L."/>
            <person name="Ma J."/>
        </authorList>
    </citation>
    <scope>NUCLEOTIDE SEQUENCE [LARGE SCALE GENOMIC DNA]</scope>
    <source>
        <strain evidence="2">JCM 16673</strain>
    </source>
</reference>
<dbReference type="Proteomes" id="UP001501353">
    <property type="component" value="Unassembled WGS sequence"/>
</dbReference>
<evidence type="ECO:0000313" key="2">
    <source>
        <dbReference type="Proteomes" id="UP001501353"/>
    </source>
</evidence>
<evidence type="ECO:0000313" key="1">
    <source>
        <dbReference type="EMBL" id="GAA4016728.1"/>
    </source>
</evidence>